<sequence length="275" mass="27416">MMSDAGRDGRGAIEEDRLPWLEPVDEEPLDDGVSAARLIIGLVVALVALGLVVGGVYWLKQRRQPEVALGDPRTIAAPAGPYKVRPSEPGGMQVAGQGDSSYAASEGVDVNGQIDLSAMPEAPLTKPQPAKTPAVAPTPAPAAAPAQTPAPQTAPPAKPVATPAAKPAPAHAATPAPAPKPTLAPKPAPALAATSGGGGGGGQIQLGAFSSEAKAKSAWTALSGRFAALSGLSPLIQPIQSNGKTVYRLRAAAGGRAGEVCGKLRVAGETCLVIG</sequence>
<keyword evidence="5" id="KW-1185">Reference proteome</keyword>
<feature type="region of interest" description="Disordered" evidence="1">
    <location>
        <begin position="72"/>
        <end position="105"/>
    </location>
</feature>
<dbReference type="EMBL" id="CP084930">
    <property type="protein sequence ID" value="USI73305.1"/>
    <property type="molecule type" value="Genomic_DNA"/>
</dbReference>
<dbReference type="Proteomes" id="UP001056937">
    <property type="component" value="Chromosome 1"/>
</dbReference>
<evidence type="ECO:0000256" key="1">
    <source>
        <dbReference type="SAM" id="MobiDB-lite"/>
    </source>
</evidence>
<keyword evidence="2" id="KW-1133">Transmembrane helix</keyword>
<feature type="compositionally biased region" description="Pro residues" evidence="1">
    <location>
        <begin position="176"/>
        <end position="188"/>
    </location>
</feature>
<organism evidence="4 5">
    <name type="scientific">Sphingomonas morindae</name>
    <dbReference type="NCBI Taxonomy" id="1541170"/>
    <lineage>
        <taxon>Bacteria</taxon>
        <taxon>Pseudomonadati</taxon>
        <taxon>Pseudomonadota</taxon>
        <taxon>Alphaproteobacteria</taxon>
        <taxon>Sphingomonadales</taxon>
        <taxon>Sphingomonadaceae</taxon>
        <taxon>Sphingomonas</taxon>
    </lineage>
</organism>
<feature type="compositionally biased region" description="Low complexity" evidence="1">
    <location>
        <begin position="125"/>
        <end position="135"/>
    </location>
</feature>
<evidence type="ECO:0000313" key="5">
    <source>
        <dbReference type="Proteomes" id="UP001056937"/>
    </source>
</evidence>
<reference evidence="4" key="1">
    <citation type="journal article" date="2022" name="Toxins">
        <title>Genomic Analysis of Sphingopyxis sp. USTB-05 for Biodegrading Cyanobacterial Hepatotoxins.</title>
        <authorList>
            <person name="Liu C."/>
            <person name="Xu Q."/>
            <person name="Zhao Z."/>
            <person name="Zhang H."/>
            <person name="Liu X."/>
            <person name="Yin C."/>
            <person name="Liu Y."/>
            <person name="Yan H."/>
        </authorList>
    </citation>
    <scope>NUCLEOTIDE SEQUENCE</scope>
    <source>
        <strain evidence="4">NBD5</strain>
    </source>
</reference>
<accession>A0ABY4X8Y0</accession>
<evidence type="ECO:0000259" key="3">
    <source>
        <dbReference type="Pfam" id="PF05036"/>
    </source>
</evidence>
<protein>
    <submittedName>
        <fullName evidence="4">SPOR domain-containing protein</fullName>
    </submittedName>
</protein>
<keyword evidence="2" id="KW-0472">Membrane</keyword>
<feature type="domain" description="SPOR" evidence="3">
    <location>
        <begin position="204"/>
        <end position="274"/>
    </location>
</feature>
<dbReference type="InterPro" id="IPR007730">
    <property type="entry name" value="SPOR-like_dom"/>
</dbReference>
<proteinExistence type="predicted"/>
<dbReference type="InterPro" id="IPR036680">
    <property type="entry name" value="SPOR-like_sf"/>
</dbReference>
<evidence type="ECO:0000256" key="2">
    <source>
        <dbReference type="SAM" id="Phobius"/>
    </source>
</evidence>
<name>A0ABY4X8Y0_9SPHN</name>
<feature type="compositionally biased region" description="Low complexity" evidence="1">
    <location>
        <begin position="159"/>
        <end position="175"/>
    </location>
</feature>
<dbReference type="RefSeq" id="WP_252167116.1">
    <property type="nucleotide sequence ID" value="NZ_CP084930.1"/>
</dbReference>
<feature type="region of interest" description="Disordered" evidence="1">
    <location>
        <begin position="120"/>
        <end position="200"/>
    </location>
</feature>
<dbReference type="Pfam" id="PF05036">
    <property type="entry name" value="SPOR"/>
    <property type="match status" value="1"/>
</dbReference>
<gene>
    <name evidence="4" type="ORF">LHA26_02150</name>
</gene>
<feature type="transmembrane region" description="Helical" evidence="2">
    <location>
        <begin position="38"/>
        <end position="59"/>
    </location>
</feature>
<evidence type="ECO:0000313" key="4">
    <source>
        <dbReference type="EMBL" id="USI73305.1"/>
    </source>
</evidence>
<dbReference type="Gene3D" id="3.30.70.1070">
    <property type="entry name" value="Sporulation related repeat"/>
    <property type="match status" value="1"/>
</dbReference>
<keyword evidence="2" id="KW-0812">Transmembrane</keyword>